<comment type="caution">
    <text evidence="1">The sequence shown here is derived from an EMBL/GenBank/DDBJ whole genome shotgun (WGS) entry which is preliminary data.</text>
</comment>
<organism evidence="1 2">
    <name type="scientific">Vaccinium darrowii</name>
    <dbReference type="NCBI Taxonomy" id="229202"/>
    <lineage>
        <taxon>Eukaryota</taxon>
        <taxon>Viridiplantae</taxon>
        <taxon>Streptophyta</taxon>
        <taxon>Embryophyta</taxon>
        <taxon>Tracheophyta</taxon>
        <taxon>Spermatophyta</taxon>
        <taxon>Magnoliopsida</taxon>
        <taxon>eudicotyledons</taxon>
        <taxon>Gunneridae</taxon>
        <taxon>Pentapetalae</taxon>
        <taxon>asterids</taxon>
        <taxon>Ericales</taxon>
        <taxon>Ericaceae</taxon>
        <taxon>Vaccinioideae</taxon>
        <taxon>Vaccinieae</taxon>
        <taxon>Vaccinium</taxon>
    </lineage>
</organism>
<sequence>MVYVTSWDDFVERSVQLFRADPESTRYTMKYRHCDGRLVLKVTDNRECLKFKTDQAQDAKKMEKLNNIFFTLMSRGPEADISEVTGKEQMEDQPTFLCQEIDGKKPFITFIIVYRDWLPLANEQSSSFVPIAVPQLWISKLAVAGHQFNAEKTHCNDSIGNVWTASAHIITAIIGSGVLSLAWGVAQLGWVAGVSTLVVFSLITLYTSNLLADCYRSPDPVTGKRHYSYTDAVKQNLGGTKYVACWIFQYANLWGMIIGYTITASISMVAIQKSNCFHMRGHESPCRFSNNPYMIGLGIVEIFLSQIRNFHKLSMLSIVAAIMSFGYSSIGMGLAFAKVVSGEGKRTRLAGTEVGIDLSAAEKTWRMFSALGDIAFAFSYSQLLIEIQDTLKSTKPENMVMKKANVMAVSTTTIFYLMCGCFGYAGFGNNAPGNLLTGFGFYEPFWLVILANVFIVVHLVGAYQVFSQPIFSAFESWASERWPKFKFVTGEYPVHINKKIKFDVNFLRLIWRTLFVIVSTILAMAVPFFNDLLAFLGALGFWPLTVFFPVEMYITQKRVRRWTCMWIWLQIMSVGCFLVGLAAACGSIQGLSKGLRAYKPFEVKE</sequence>
<name>A0ACB7XLL8_9ERIC</name>
<accession>A0ACB7XLL8</accession>
<reference evidence="1 2" key="1">
    <citation type="journal article" date="2021" name="Hortic Res">
        <title>High-quality reference genome and annotation aids understanding of berry development for evergreen blueberry (Vaccinium darrowii).</title>
        <authorList>
            <person name="Yu J."/>
            <person name="Hulse-Kemp A.M."/>
            <person name="Babiker E."/>
            <person name="Staton M."/>
        </authorList>
    </citation>
    <scope>NUCLEOTIDE SEQUENCE [LARGE SCALE GENOMIC DNA]</scope>
    <source>
        <strain evidence="2">cv. NJ 8807/NJ 8810</strain>
        <tissue evidence="1">Young leaf</tissue>
    </source>
</reference>
<dbReference type="EMBL" id="CM037160">
    <property type="protein sequence ID" value="KAH7841710.1"/>
    <property type="molecule type" value="Genomic_DNA"/>
</dbReference>
<protein>
    <submittedName>
        <fullName evidence="1">Uncharacterized protein</fullName>
    </submittedName>
</protein>
<proteinExistence type="predicted"/>
<dbReference type="Proteomes" id="UP000828048">
    <property type="component" value="Chromosome 10"/>
</dbReference>
<evidence type="ECO:0000313" key="2">
    <source>
        <dbReference type="Proteomes" id="UP000828048"/>
    </source>
</evidence>
<keyword evidence="2" id="KW-1185">Reference proteome</keyword>
<evidence type="ECO:0000313" key="1">
    <source>
        <dbReference type="EMBL" id="KAH7841710.1"/>
    </source>
</evidence>
<gene>
    <name evidence="1" type="ORF">Vadar_033299</name>
</gene>